<dbReference type="KEGG" id="nfn:NFRAN_1834"/>
<reference evidence="1 2" key="1">
    <citation type="submission" date="2019-02" db="EMBL/GenBank/DDBJ databases">
        <authorList>
            <person name="Lehtovirta-Morley E L."/>
        </authorList>
    </citation>
    <scope>NUCLEOTIDE SEQUENCE [LARGE SCALE GENOMIC DNA]</scope>
    <source>
        <strain evidence="1">NFRAN1</strain>
    </source>
</reference>
<keyword evidence="2" id="KW-1185">Reference proteome</keyword>
<protein>
    <submittedName>
        <fullName evidence="1">Uncharacterized protein</fullName>
    </submittedName>
</protein>
<dbReference type="Proteomes" id="UP000294299">
    <property type="component" value="Chromosome NFRAN"/>
</dbReference>
<dbReference type="EMBL" id="LR216287">
    <property type="protein sequence ID" value="VFJ14156.1"/>
    <property type="molecule type" value="Genomic_DNA"/>
</dbReference>
<name>A0A484IGU5_9ARCH</name>
<evidence type="ECO:0000313" key="1">
    <source>
        <dbReference type="EMBL" id="VFJ14156.1"/>
    </source>
</evidence>
<gene>
    <name evidence="1" type="ORF">NFRAN_1834</name>
</gene>
<organism evidence="1 2">
    <name type="scientific">Candidatus Nitrosocosmicus franklandianus</name>
    <dbReference type="NCBI Taxonomy" id="1798806"/>
    <lineage>
        <taxon>Archaea</taxon>
        <taxon>Nitrososphaerota</taxon>
        <taxon>Nitrososphaeria</taxon>
        <taxon>Nitrososphaerales</taxon>
        <taxon>Nitrososphaeraceae</taxon>
        <taxon>Candidatus Nitrosocosmicus</taxon>
    </lineage>
</organism>
<sequence>MTLRNILKEKEDCRFIVEETLIEMDSIHLHIGYHRTKKIATSHHNNFKIKKHVCR</sequence>
<dbReference type="AlphaFoldDB" id="A0A484IGU5"/>
<accession>A0A484IGU5</accession>
<proteinExistence type="predicted"/>
<evidence type="ECO:0000313" key="2">
    <source>
        <dbReference type="Proteomes" id="UP000294299"/>
    </source>
</evidence>